<evidence type="ECO:0000256" key="3">
    <source>
        <dbReference type="ARBA" id="ARBA00022448"/>
    </source>
</evidence>
<evidence type="ECO:0000256" key="9">
    <source>
        <dbReference type="SAM" id="MobiDB-lite"/>
    </source>
</evidence>
<feature type="region of interest" description="Disordered" evidence="9">
    <location>
        <begin position="84"/>
        <end position="109"/>
    </location>
</feature>
<sequence>MGIAPSVVSLFYNMRPLYDGVGGTVMWAVMNVGVVFEYTIGVIPLITFAFLLIEISACIEAIVDAVQELANKADFKIALDDKPKQNEHKDKNVSEQFKEVKTMKTRERI</sequence>
<dbReference type="GO" id="GO:0034220">
    <property type="term" value="P:monoatomic ion transmembrane transport"/>
    <property type="evidence" value="ECO:0007669"/>
    <property type="project" value="UniProtKB-KW"/>
</dbReference>
<comment type="similarity">
    <text evidence="2">Belongs to the aromatic acid exporter (TC 2.A.85) family.</text>
</comment>
<evidence type="ECO:0000256" key="8">
    <source>
        <dbReference type="ARBA" id="ARBA00023303"/>
    </source>
</evidence>
<dbReference type="Proteomes" id="UP001630127">
    <property type="component" value="Unassembled WGS sequence"/>
</dbReference>
<accession>A0ABD2XXX9</accession>
<evidence type="ECO:0000256" key="5">
    <source>
        <dbReference type="ARBA" id="ARBA00022989"/>
    </source>
</evidence>
<evidence type="ECO:0000256" key="4">
    <source>
        <dbReference type="ARBA" id="ARBA00022692"/>
    </source>
</evidence>
<dbReference type="EMBL" id="JBJUIK010000017">
    <property type="protein sequence ID" value="KAL3499074.1"/>
    <property type="molecule type" value="Genomic_DNA"/>
</dbReference>
<dbReference type="GO" id="GO:0016020">
    <property type="term" value="C:membrane"/>
    <property type="evidence" value="ECO:0007669"/>
    <property type="project" value="UniProtKB-SubCell"/>
</dbReference>
<keyword evidence="6" id="KW-0406">Ion transport</keyword>
<keyword evidence="5 10" id="KW-1133">Transmembrane helix</keyword>
<keyword evidence="8" id="KW-0407">Ion channel</keyword>
<comment type="subcellular location">
    <subcellularLocation>
        <location evidence="1">Membrane</location>
        <topology evidence="1">Multi-pass membrane protein</topology>
    </subcellularLocation>
</comment>
<evidence type="ECO:0000256" key="1">
    <source>
        <dbReference type="ARBA" id="ARBA00004141"/>
    </source>
</evidence>
<evidence type="ECO:0000313" key="11">
    <source>
        <dbReference type="EMBL" id="KAL3499074.1"/>
    </source>
</evidence>
<keyword evidence="12" id="KW-1185">Reference proteome</keyword>
<dbReference type="AlphaFoldDB" id="A0ABD2XXX9"/>
<keyword evidence="7 10" id="KW-0472">Membrane</keyword>
<evidence type="ECO:0000256" key="10">
    <source>
        <dbReference type="SAM" id="Phobius"/>
    </source>
</evidence>
<protein>
    <submittedName>
        <fullName evidence="11">Uncharacterized protein</fullName>
    </submittedName>
</protein>
<evidence type="ECO:0000256" key="2">
    <source>
        <dbReference type="ARBA" id="ARBA00007079"/>
    </source>
</evidence>
<dbReference type="InterPro" id="IPR020966">
    <property type="entry name" value="ALMT"/>
</dbReference>
<proteinExistence type="inferred from homology"/>
<reference evidence="11 12" key="1">
    <citation type="submission" date="2024-11" db="EMBL/GenBank/DDBJ databases">
        <title>A near-complete genome assembly of Cinchona calisaya.</title>
        <authorList>
            <person name="Lian D.C."/>
            <person name="Zhao X.W."/>
            <person name="Wei L."/>
        </authorList>
    </citation>
    <scope>NUCLEOTIDE SEQUENCE [LARGE SCALE GENOMIC DNA]</scope>
    <source>
        <tissue evidence="11">Nenye</tissue>
    </source>
</reference>
<evidence type="ECO:0000256" key="6">
    <source>
        <dbReference type="ARBA" id="ARBA00023065"/>
    </source>
</evidence>
<evidence type="ECO:0000256" key="7">
    <source>
        <dbReference type="ARBA" id="ARBA00023136"/>
    </source>
</evidence>
<dbReference type="Pfam" id="PF11744">
    <property type="entry name" value="ALMT"/>
    <property type="match status" value="1"/>
</dbReference>
<keyword evidence="4 10" id="KW-0812">Transmembrane</keyword>
<feature type="transmembrane region" description="Helical" evidence="10">
    <location>
        <begin position="25"/>
        <end position="53"/>
    </location>
</feature>
<comment type="caution">
    <text evidence="11">The sequence shown here is derived from an EMBL/GenBank/DDBJ whole genome shotgun (WGS) entry which is preliminary data.</text>
</comment>
<organism evidence="11 12">
    <name type="scientific">Cinchona calisaya</name>
    <dbReference type="NCBI Taxonomy" id="153742"/>
    <lineage>
        <taxon>Eukaryota</taxon>
        <taxon>Viridiplantae</taxon>
        <taxon>Streptophyta</taxon>
        <taxon>Embryophyta</taxon>
        <taxon>Tracheophyta</taxon>
        <taxon>Spermatophyta</taxon>
        <taxon>Magnoliopsida</taxon>
        <taxon>eudicotyledons</taxon>
        <taxon>Gunneridae</taxon>
        <taxon>Pentapetalae</taxon>
        <taxon>asterids</taxon>
        <taxon>lamiids</taxon>
        <taxon>Gentianales</taxon>
        <taxon>Rubiaceae</taxon>
        <taxon>Cinchonoideae</taxon>
        <taxon>Cinchoneae</taxon>
        <taxon>Cinchona</taxon>
    </lineage>
</organism>
<evidence type="ECO:0000313" key="12">
    <source>
        <dbReference type="Proteomes" id="UP001630127"/>
    </source>
</evidence>
<keyword evidence="3" id="KW-0813">Transport</keyword>
<gene>
    <name evidence="11" type="ORF">ACH5RR_041806</name>
</gene>
<name>A0ABD2XXX9_9GENT</name>
<dbReference type="PANTHER" id="PTHR31086">
    <property type="entry name" value="ALUMINUM-ACTIVATED MALATE TRANSPORTER 10"/>
    <property type="match status" value="1"/>
</dbReference>